<evidence type="ECO:0000256" key="2">
    <source>
        <dbReference type="HAMAP-Rule" id="MF_01103"/>
    </source>
</evidence>
<feature type="compositionally biased region" description="Basic residues" evidence="3">
    <location>
        <begin position="60"/>
        <end position="76"/>
    </location>
</feature>
<dbReference type="InterPro" id="IPR009242">
    <property type="entry name" value="DUF896"/>
</dbReference>
<proteinExistence type="inferred from homology"/>
<keyword evidence="5" id="KW-1185">Reference proteome</keyword>
<gene>
    <name evidence="4" type="ORF">SAMN02745176_00329</name>
</gene>
<dbReference type="GO" id="GO:0005737">
    <property type="term" value="C:cytoplasm"/>
    <property type="evidence" value="ECO:0007669"/>
    <property type="project" value="UniProtKB-SubCell"/>
</dbReference>
<reference evidence="4 5" key="1">
    <citation type="submission" date="2016-11" db="EMBL/GenBank/DDBJ databases">
        <authorList>
            <person name="Jaros S."/>
            <person name="Januszkiewicz K."/>
            <person name="Wedrychowicz H."/>
        </authorList>
    </citation>
    <scope>NUCLEOTIDE SEQUENCE [LARGE SCALE GENOMIC DNA]</scope>
    <source>
        <strain evidence="4 5">DSM 19022</strain>
    </source>
</reference>
<keyword evidence="1 2" id="KW-0963">Cytoplasm</keyword>
<dbReference type="PANTHER" id="PTHR37300">
    <property type="entry name" value="UPF0291 PROTEIN CBO2609/CLC_2481"/>
    <property type="match status" value="1"/>
</dbReference>
<dbReference type="AlphaFoldDB" id="A0A1M6B983"/>
<evidence type="ECO:0000256" key="1">
    <source>
        <dbReference type="ARBA" id="ARBA00022490"/>
    </source>
</evidence>
<dbReference type="Pfam" id="PF05979">
    <property type="entry name" value="DUF896"/>
    <property type="match status" value="1"/>
</dbReference>
<evidence type="ECO:0000313" key="5">
    <source>
        <dbReference type="Proteomes" id="UP000184442"/>
    </source>
</evidence>
<organism evidence="4 5">
    <name type="scientific">Lutispora thermophila DSM 19022</name>
    <dbReference type="NCBI Taxonomy" id="1122184"/>
    <lineage>
        <taxon>Bacteria</taxon>
        <taxon>Bacillati</taxon>
        <taxon>Bacillota</taxon>
        <taxon>Clostridia</taxon>
        <taxon>Lutisporales</taxon>
        <taxon>Lutisporaceae</taxon>
        <taxon>Lutispora</taxon>
    </lineage>
</organism>
<dbReference type="Proteomes" id="UP000184442">
    <property type="component" value="Unassembled WGS sequence"/>
</dbReference>
<dbReference type="EMBL" id="FQZS01000003">
    <property type="protein sequence ID" value="SHI45023.1"/>
    <property type="molecule type" value="Genomic_DNA"/>
</dbReference>
<name>A0A1M6B983_9FIRM</name>
<feature type="region of interest" description="Disordered" evidence="3">
    <location>
        <begin position="60"/>
        <end position="85"/>
    </location>
</feature>
<accession>A0A1M6B983</accession>
<comment type="subcellular location">
    <subcellularLocation>
        <location evidence="2">Cytoplasm</location>
    </subcellularLocation>
</comment>
<protein>
    <recommendedName>
        <fullName evidence="2">UPF0291 protein SAMN02745176_00329</fullName>
    </recommendedName>
</protein>
<dbReference type="OrthoDB" id="390105at2"/>
<dbReference type="STRING" id="1122184.SAMN02745176_00329"/>
<dbReference type="SUPFAM" id="SSF158221">
    <property type="entry name" value="YnzC-like"/>
    <property type="match status" value="1"/>
</dbReference>
<sequence length="85" mass="10088">MITKEDIDRINFLARKSKTENLTDDEKKEQQMLRRKYIDWIKLQVRTQLDAIEIVDSDGHHHKHGPNCNCGHHHKHGPDCDCHKH</sequence>
<evidence type="ECO:0000313" key="4">
    <source>
        <dbReference type="EMBL" id="SHI45023.1"/>
    </source>
</evidence>
<comment type="similarity">
    <text evidence="2">Belongs to the UPF0291 family.</text>
</comment>
<dbReference type="PANTHER" id="PTHR37300:SF1">
    <property type="entry name" value="UPF0291 PROTEIN YNZC"/>
    <property type="match status" value="1"/>
</dbReference>
<dbReference type="RefSeq" id="WP_073023793.1">
    <property type="nucleotide sequence ID" value="NZ_FQZS01000003.1"/>
</dbReference>
<dbReference type="Gene3D" id="1.10.287.540">
    <property type="entry name" value="Helix hairpin bin"/>
    <property type="match status" value="1"/>
</dbReference>
<evidence type="ECO:0000256" key="3">
    <source>
        <dbReference type="SAM" id="MobiDB-lite"/>
    </source>
</evidence>
<dbReference type="HAMAP" id="MF_01103">
    <property type="entry name" value="UPF0291"/>
    <property type="match status" value="1"/>
</dbReference>